<comment type="caution">
    <text evidence="2">The sequence shown here is derived from an EMBL/GenBank/DDBJ whole genome shotgun (WGS) entry which is preliminary data.</text>
</comment>
<organism evidence="2 3">
    <name type="scientific">Candidatus Regiella insecticola 5.15</name>
    <dbReference type="NCBI Taxonomy" id="1005043"/>
    <lineage>
        <taxon>Bacteria</taxon>
        <taxon>Pseudomonadati</taxon>
        <taxon>Pseudomonadota</taxon>
        <taxon>Gammaproteobacteria</taxon>
        <taxon>Enterobacterales</taxon>
        <taxon>Enterobacteriaceae</taxon>
        <taxon>aphid secondary symbionts</taxon>
        <taxon>Candidatus Regiella</taxon>
    </lineage>
</organism>
<feature type="non-terminal residue" evidence="2">
    <location>
        <position position="239"/>
    </location>
</feature>
<proteinExistence type="predicted"/>
<gene>
    <name evidence="2" type="ORF">Rin_00014810</name>
</gene>
<dbReference type="GO" id="GO:0006260">
    <property type="term" value="P:DNA replication"/>
    <property type="evidence" value="ECO:0007669"/>
    <property type="project" value="InterPro"/>
</dbReference>
<dbReference type="EMBL" id="AGCA01000352">
    <property type="protein sequence ID" value="EGY28580.1"/>
    <property type="molecule type" value="Genomic_DNA"/>
</dbReference>
<dbReference type="InterPro" id="IPR022686">
    <property type="entry name" value="G2P_N"/>
</dbReference>
<evidence type="ECO:0000313" key="3">
    <source>
        <dbReference type="Proteomes" id="UP000004116"/>
    </source>
</evidence>
<feature type="domain" description="Replication-associated protein G2P N-terminal" evidence="1">
    <location>
        <begin position="1"/>
        <end position="239"/>
    </location>
</feature>
<dbReference type="NCBIfam" id="TIGR01629">
    <property type="entry name" value="rep_II_X"/>
    <property type="match status" value="1"/>
</dbReference>
<reference evidence="2 3" key="1">
    <citation type="journal article" date="2012" name="Genome Res.">
        <title>Genomic basis of endosymbiont-conferred protection against an insect parasitoid.</title>
        <authorList>
            <person name="Hansen A.K."/>
            <person name="Vorburger C."/>
            <person name="Moran N.A."/>
        </authorList>
    </citation>
    <scope>NUCLEOTIDE SEQUENCE [LARGE SCALE GENOMIC DNA]</scope>
    <source>
        <strain evidence="3">R5.15</strain>
    </source>
</reference>
<name>G2H0A1_9ENTR</name>
<evidence type="ECO:0000313" key="2">
    <source>
        <dbReference type="EMBL" id="EGY28580.1"/>
    </source>
</evidence>
<dbReference type="Proteomes" id="UP000004116">
    <property type="component" value="Unassembled WGS sequence"/>
</dbReference>
<protein>
    <submittedName>
        <fullName evidence="2">Phage/plasmid replication protein, gene II/X family</fullName>
    </submittedName>
</protein>
<dbReference type="RefSeq" id="WP_006707135.1">
    <property type="nucleotide sequence ID" value="NZ_AGCA01000352.1"/>
</dbReference>
<evidence type="ECO:0000259" key="1">
    <source>
        <dbReference type="Pfam" id="PF05144"/>
    </source>
</evidence>
<dbReference type="InterPro" id="IPR006516">
    <property type="entry name" value="G2P"/>
</dbReference>
<dbReference type="AlphaFoldDB" id="G2H0A1"/>
<dbReference type="Pfam" id="PF05144">
    <property type="entry name" value="Phage_CRI"/>
    <property type="match status" value="1"/>
</dbReference>
<sequence>MIDLIKFSIPFKEEHLIITKSADEQGGIYIDLEAVAKKSGLILSARSVEFDIDGDLTVKGLNHPFDSLPTHYSGLAMKIYCGTCNRHPCVEIKASPAKLLQGHNVFGSTDLALCGMELLVNLAVSASKLYEMLNIGATVIDRIDVTYSARIPTEKQAEQVISALRNVSNGQTKRTRAQEWETTCMWNEGSRHRVLIAYLKHPELMRQCQLIKSAIARNPRNLSLRNQLQVMEDPKLQKF</sequence>
<accession>G2H0A1</accession>
<keyword evidence="3" id="KW-1185">Reference proteome</keyword>